<feature type="region of interest" description="Disordered" evidence="5">
    <location>
        <begin position="504"/>
        <end position="530"/>
    </location>
</feature>
<keyword evidence="3" id="KW-0862">Zinc</keyword>
<dbReference type="Gene3D" id="3.10.20.90">
    <property type="entry name" value="Phosphatidylinositol 3-kinase Catalytic Subunit, Chain A, domain 1"/>
    <property type="match status" value="1"/>
</dbReference>
<dbReference type="GO" id="GO:0008270">
    <property type="term" value="F:zinc ion binding"/>
    <property type="evidence" value="ECO:0007669"/>
    <property type="project" value="UniProtKB-KW"/>
</dbReference>
<reference evidence="8 9" key="1">
    <citation type="submission" date="2018-09" db="EMBL/GenBank/DDBJ databases">
        <title>Genomic investigation of the strawberry pathogen Phytophthora fragariae indicates pathogenicity is determined by transcriptional variation in three key races.</title>
        <authorList>
            <person name="Adams T.M."/>
            <person name="Armitage A.D."/>
            <person name="Sobczyk M.K."/>
            <person name="Bates H.J."/>
            <person name="Dunwell J.M."/>
            <person name="Nellist C.F."/>
            <person name="Harrison R.J."/>
        </authorList>
    </citation>
    <scope>NUCLEOTIDE SEQUENCE [LARGE SCALE GENOMIC DNA]</scope>
    <source>
        <strain evidence="8 9">NOV-77</strain>
    </source>
</reference>
<comment type="caution">
    <text evidence="8">The sequence shown here is derived from an EMBL/GenBank/DDBJ whole genome shotgun (WGS) entry which is preliminary data.</text>
</comment>
<dbReference type="CDD" id="cd02249">
    <property type="entry name" value="ZZ"/>
    <property type="match status" value="1"/>
</dbReference>
<dbReference type="InterPro" id="IPR000433">
    <property type="entry name" value="Znf_ZZ"/>
</dbReference>
<dbReference type="InterPro" id="IPR009060">
    <property type="entry name" value="UBA-like_sf"/>
</dbReference>
<dbReference type="AlphaFoldDB" id="A0A6G0RVI7"/>
<feature type="compositionally biased region" description="Basic residues" evidence="5">
    <location>
        <begin position="399"/>
        <end position="440"/>
    </location>
</feature>
<evidence type="ECO:0000256" key="2">
    <source>
        <dbReference type="ARBA" id="ARBA00022771"/>
    </source>
</evidence>
<name>A0A6G0RVI7_9STRA</name>
<dbReference type="PROSITE" id="PS50135">
    <property type="entry name" value="ZF_ZZ_2"/>
    <property type="match status" value="2"/>
</dbReference>
<evidence type="ECO:0000259" key="6">
    <source>
        <dbReference type="PROSITE" id="PS50030"/>
    </source>
</evidence>
<dbReference type="Gene3D" id="3.30.60.90">
    <property type="match status" value="2"/>
</dbReference>
<evidence type="ECO:0000256" key="3">
    <source>
        <dbReference type="ARBA" id="ARBA00022833"/>
    </source>
</evidence>
<keyword evidence="1" id="KW-0479">Metal-binding</keyword>
<evidence type="ECO:0000313" key="9">
    <source>
        <dbReference type="Proteomes" id="UP000486351"/>
    </source>
</evidence>
<dbReference type="Gene3D" id="1.10.8.10">
    <property type="entry name" value="DNA helicase RuvA subunit, C-terminal domain"/>
    <property type="match status" value="1"/>
</dbReference>
<keyword evidence="2 4" id="KW-0863">Zinc-finger</keyword>
<dbReference type="PANTHER" id="PTHR20930">
    <property type="entry name" value="OVARIAN CARCINOMA ANTIGEN CA125-RELATED"/>
    <property type="match status" value="1"/>
</dbReference>
<dbReference type="SMART" id="SM00291">
    <property type="entry name" value="ZnF_ZZ"/>
    <property type="match status" value="2"/>
</dbReference>
<dbReference type="SMART" id="SM00666">
    <property type="entry name" value="PB1"/>
    <property type="match status" value="1"/>
</dbReference>
<dbReference type="SUPFAM" id="SSF54277">
    <property type="entry name" value="CAD &amp; PB1 domains"/>
    <property type="match status" value="1"/>
</dbReference>
<dbReference type="Pfam" id="PF00564">
    <property type="entry name" value="PB1"/>
    <property type="match status" value="1"/>
</dbReference>
<dbReference type="Proteomes" id="UP000486351">
    <property type="component" value="Unassembled WGS sequence"/>
</dbReference>
<organism evidence="8 9">
    <name type="scientific">Phytophthora fragariae</name>
    <dbReference type="NCBI Taxonomy" id="53985"/>
    <lineage>
        <taxon>Eukaryota</taxon>
        <taxon>Sar</taxon>
        <taxon>Stramenopiles</taxon>
        <taxon>Oomycota</taxon>
        <taxon>Peronosporomycetes</taxon>
        <taxon>Peronosporales</taxon>
        <taxon>Peronosporaceae</taxon>
        <taxon>Phytophthora</taxon>
    </lineage>
</organism>
<accession>A0A6G0RVI7</accession>
<dbReference type="EMBL" id="QXFY01000494">
    <property type="protein sequence ID" value="KAE9342768.1"/>
    <property type="molecule type" value="Genomic_DNA"/>
</dbReference>
<dbReference type="SUPFAM" id="SSF57850">
    <property type="entry name" value="RING/U-box"/>
    <property type="match status" value="2"/>
</dbReference>
<evidence type="ECO:0000259" key="7">
    <source>
        <dbReference type="PROSITE" id="PS50135"/>
    </source>
</evidence>
<evidence type="ECO:0000256" key="1">
    <source>
        <dbReference type="ARBA" id="ARBA00022723"/>
    </source>
</evidence>
<evidence type="ECO:0000256" key="5">
    <source>
        <dbReference type="SAM" id="MobiDB-lite"/>
    </source>
</evidence>
<feature type="domain" description="UBA" evidence="6">
    <location>
        <begin position="627"/>
        <end position="673"/>
    </location>
</feature>
<sequence length="673" mass="73727">MTRTLEIKTTHAEPQTLPMTIEDGETLTMTKLQTLAASLLPDKTEFSLQYTDSDGDQVTVTTDADVDELDKYMHGEQLQTLGVLVVPRQPPTAQRAAIAVQTQLRGLVTAILQALDVSEDAGELATIKTELLLALQDDELRKAVEELSAAEEFKELAHAMVTAIYDQDAQAIEDAATARFDELLAFAQRVVARCPALKPVVVSVAKALMAGLVRYNDDDMDGEASDSSSSSSASSCCSDDHETLDVEVFTEQVPLHLGVVCNGCKAAPLVGVRYKSLEVSHFDLCEGCEASGNYMRFEPFVKITDPSRAPKQKRTSEIVHPFATCDGCEMSPIVGVRFKSDTKEDFDLCDGCEASGKWTESHGPFSKIEDPCTMRAMKFRRGGKFGHHGRFGHHHGHVHHGKFGHHHGHGHHGKFDRHHGKSGHHHGCHEKFGHHHHHGKFGHDGKFGHGGMFGRHGHHHNHHGHPDFDFNGPPFSEHSGPRGFPGHGSPFHHDDRAEYFRHGQPDFHGHHGHGPPPEFDNRRHHRGPPRFGPPGHFGRFGFFPFDFVNPRGPPMYPTASSMAVHLSQGTAISTTVVTRDSRMRRKMSNSRKVVVTDAGMAADVGVGIEDAADVRAESGDGNVAITETEDKANYSETLAQLASMGFEDVEKNIRALELTDGNVGGAVNMLLSE</sequence>
<protein>
    <recommendedName>
        <fullName evidence="10">ZZ-type domain-containing protein</fullName>
    </recommendedName>
</protein>
<dbReference type="InterPro" id="IPR000270">
    <property type="entry name" value="PB1_dom"/>
</dbReference>
<dbReference type="InterPro" id="IPR043145">
    <property type="entry name" value="Znf_ZZ_sf"/>
</dbReference>
<feature type="region of interest" description="Disordered" evidence="5">
    <location>
        <begin position="399"/>
        <end position="444"/>
    </location>
</feature>
<feature type="region of interest" description="Disordered" evidence="5">
    <location>
        <begin position="456"/>
        <end position="488"/>
    </location>
</feature>
<dbReference type="PROSITE" id="PS50030">
    <property type="entry name" value="UBA"/>
    <property type="match status" value="1"/>
</dbReference>
<dbReference type="PANTHER" id="PTHR20930:SF0">
    <property type="entry name" value="PROTEIN ILRUN"/>
    <property type="match status" value="1"/>
</dbReference>
<dbReference type="Pfam" id="PF00569">
    <property type="entry name" value="ZZ"/>
    <property type="match status" value="2"/>
</dbReference>
<evidence type="ECO:0000313" key="8">
    <source>
        <dbReference type="EMBL" id="KAE9342768.1"/>
    </source>
</evidence>
<gene>
    <name evidence="8" type="ORF">PF008_g10016</name>
</gene>
<proteinExistence type="predicted"/>
<dbReference type="SMART" id="SM00165">
    <property type="entry name" value="UBA"/>
    <property type="match status" value="1"/>
</dbReference>
<dbReference type="Pfam" id="PF00627">
    <property type="entry name" value="UBA"/>
    <property type="match status" value="1"/>
</dbReference>
<feature type="domain" description="ZZ-type" evidence="7">
    <location>
        <begin position="320"/>
        <end position="376"/>
    </location>
</feature>
<feature type="domain" description="ZZ-type" evidence="7">
    <location>
        <begin position="256"/>
        <end position="319"/>
    </location>
</feature>
<evidence type="ECO:0008006" key="10">
    <source>
        <dbReference type="Google" id="ProtNLM"/>
    </source>
</evidence>
<dbReference type="InterPro" id="IPR015940">
    <property type="entry name" value="UBA"/>
</dbReference>
<evidence type="ECO:0000256" key="4">
    <source>
        <dbReference type="PROSITE-ProRule" id="PRU00228"/>
    </source>
</evidence>
<dbReference type="SUPFAM" id="SSF46934">
    <property type="entry name" value="UBA-like"/>
    <property type="match status" value="1"/>
</dbReference>